<feature type="transmembrane region" description="Helical" evidence="6">
    <location>
        <begin position="107"/>
        <end position="129"/>
    </location>
</feature>
<feature type="transmembrane region" description="Helical" evidence="6">
    <location>
        <begin position="54"/>
        <end position="71"/>
    </location>
</feature>
<gene>
    <name evidence="8" type="ORF">CHH67_16210</name>
</gene>
<feature type="transmembrane region" description="Helical" evidence="6">
    <location>
        <begin position="236"/>
        <end position="258"/>
    </location>
</feature>
<reference evidence="8 9" key="1">
    <citation type="submission" date="2017-07" db="EMBL/GenBank/DDBJ databases">
        <title>Isolation and whole genome analysis of endospore-forming bacteria from heroin.</title>
        <authorList>
            <person name="Kalinowski J."/>
            <person name="Ahrens B."/>
            <person name="Al-Dilaimi A."/>
            <person name="Winkler A."/>
            <person name="Wibberg D."/>
            <person name="Schleenbecker U."/>
            <person name="Ruckert C."/>
            <person name="Wolfel R."/>
            <person name="Grass G."/>
        </authorList>
    </citation>
    <scope>NUCLEOTIDE SEQUENCE [LARGE SCALE GENOMIC DNA]</scope>
    <source>
        <strain evidence="8 9">7537-G1</strain>
    </source>
</reference>
<dbReference type="AlphaFoldDB" id="A0A268EPZ4"/>
<evidence type="ECO:0000256" key="5">
    <source>
        <dbReference type="ARBA" id="ARBA00023136"/>
    </source>
</evidence>
<dbReference type="PANTHER" id="PTHR23520">
    <property type="entry name" value="TRANSPORTER, PUTATIVE (AFU_ORTHOLOGUE AFUA_3G04000)-RELATED"/>
    <property type="match status" value="1"/>
</dbReference>
<evidence type="ECO:0000256" key="4">
    <source>
        <dbReference type="ARBA" id="ARBA00022989"/>
    </source>
</evidence>
<dbReference type="PANTHER" id="PTHR23520:SF5">
    <property type="entry name" value="TRANSPORTER, PUTATIVE (AFU_ORTHOLOGUE AFUA_3G04000)-RELATED"/>
    <property type="match status" value="1"/>
</dbReference>
<keyword evidence="5 6" id="KW-0472">Membrane</keyword>
<feature type="transmembrane region" description="Helical" evidence="6">
    <location>
        <begin position="303"/>
        <end position="333"/>
    </location>
</feature>
<feature type="domain" description="Major facilitator superfamily (MFS) profile" evidence="7">
    <location>
        <begin position="17"/>
        <end position="419"/>
    </location>
</feature>
<dbReference type="PROSITE" id="PS50850">
    <property type="entry name" value="MFS"/>
    <property type="match status" value="1"/>
</dbReference>
<keyword evidence="4 6" id="KW-1133">Transmembrane helix</keyword>
<feature type="transmembrane region" description="Helical" evidence="6">
    <location>
        <begin position="83"/>
        <end position="101"/>
    </location>
</feature>
<feature type="transmembrane region" description="Helical" evidence="6">
    <location>
        <begin position="390"/>
        <end position="412"/>
    </location>
</feature>
<dbReference type="GO" id="GO:0005886">
    <property type="term" value="C:plasma membrane"/>
    <property type="evidence" value="ECO:0007669"/>
    <property type="project" value="UniProtKB-SubCell"/>
</dbReference>
<evidence type="ECO:0000256" key="3">
    <source>
        <dbReference type="ARBA" id="ARBA00022692"/>
    </source>
</evidence>
<keyword evidence="3 6" id="KW-0812">Transmembrane</keyword>
<protein>
    <submittedName>
        <fullName evidence="8">MFS transporter</fullName>
    </submittedName>
</protein>
<dbReference type="Gene3D" id="1.20.1250.20">
    <property type="entry name" value="MFS general substrate transporter like domains"/>
    <property type="match status" value="2"/>
</dbReference>
<feature type="transmembrane region" description="Helical" evidence="6">
    <location>
        <begin position="141"/>
        <end position="160"/>
    </location>
</feature>
<evidence type="ECO:0000313" key="8">
    <source>
        <dbReference type="EMBL" id="PAD75161.1"/>
    </source>
</evidence>
<name>A0A268EPZ4_9BACL</name>
<comment type="caution">
    <text evidence="8">The sequence shown here is derived from an EMBL/GenBank/DDBJ whole genome shotgun (WGS) entry which is preliminary data.</text>
</comment>
<evidence type="ECO:0000259" key="7">
    <source>
        <dbReference type="PROSITE" id="PS50850"/>
    </source>
</evidence>
<feature type="transmembrane region" description="Helical" evidence="6">
    <location>
        <begin position="20"/>
        <end position="42"/>
    </location>
</feature>
<dbReference type="SUPFAM" id="SSF103473">
    <property type="entry name" value="MFS general substrate transporter"/>
    <property type="match status" value="1"/>
</dbReference>
<organism evidence="8 9">
    <name type="scientific">Paenibacillus campinasensis</name>
    <dbReference type="NCBI Taxonomy" id="66347"/>
    <lineage>
        <taxon>Bacteria</taxon>
        <taxon>Bacillati</taxon>
        <taxon>Bacillota</taxon>
        <taxon>Bacilli</taxon>
        <taxon>Bacillales</taxon>
        <taxon>Paenibacillaceae</taxon>
        <taxon>Paenibacillus</taxon>
    </lineage>
</organism>
<dbReference type="EMBL" id="NPBY01000047">
    <property type="protein sequence ID" value="PAD75161.1"/>
    <property type="molecule type" value="Genomic_DNA"/>
</dbReference>
<feature type="transmembrane region" description="Helical" evidence="6">
    <location>
        <begin position="180"/>
        <end position="199"/>
    </location>
</feature>
<evidence type="ECO:0000313" key="9">
    <source>
        <dbReference type="Proteomes" id="UP000215596"/>
    </source>
</evidence>
<evidence type="ECO:0000256" key="6">
    <source>
        <dbReference type="SAM" id="Phobius"/>
    </source>
</evidence>
<evidence type="ECO:0000256" key="2">
    <source>
        <dbReference type="ARBA" id="ARBA00022448"/>
    </source>
</evidence>
<accession>A0A268EPZ4</accession>
<dbReference type="InterPro" id="IPR036259">
    <property type="entry name" value="MFS_trans_sf"/>
</dbReference>
<dbReference type="OrthoDB" id="9810492at2"/>
<dbReference type="Pfam" id="PF07690">
    <property type="entry name" value="MFS_1"/>
    <property type="match status" value="2"/>
</dbReference>
<dbReference type="InterPro" id="IPR011701">
    <property type="entry name" value="MFS"/>
</dbReference>
<proteinExistence type="predicted"/>
<dbReference type="Proteomes" id="UP000215596">
    <property type="component" value="Unassembled WGS sequence"/>
</dbReference>
<dbReference type="GO" id="GO:0022857">
    <property type="term" value="F:transmembrane transporter activity"/>
    <property type="evidence" value="ECO:0007669"/>
    <property type="project" value="InterPro"/>
</dbReference>
<dbReference type="InterPro" id="IPR020846">
    <property type="entry name" value="MFS_dom"/>
</dbReference>
<comment type="subcellular location">
    <subcellularLocation>
        <location evidence="1">Cell membrane</location>
        <topology evidence="1">Multi-pass membrane protein</topology>
    </subcellularLocation>
</comment>
<feature type="transmembrane region" description="Helical" evidence="6">
    <location>
        <begin position="270"/>
        <end position="291"/>
    </location>
</feature>
<dbReference type="RefSeq" id="WP_095266246.1">
    <property type="nucleotide sequence ID" value="NZ_NPBY01000047.1"/>
</dbReference>
<evidence type="ECO:0000256" key="1">
    <source>
        <dbReference type="ARBA" id="ARBA00004651"/>
    </source>
</evidence>
<keyword evidence="2" id="KW-0813">Transport</keyword>
<sequence length="429" mass="46929">MKLLHQSAKDLKQWPRNIKLFFLANVLYQIGTGMFSVLYNLYIQNLGYDDSMNGTVVSVQSLATALMFIPIGFMGDRTSRKNILVLGALLSGAGLIVRSFLESEWSLLGLAIYTGLFSSFFQVLAIPFLAENTTKADRMRIFSIHASLVLASQVLGSMGGGFLADFLQVLGLNRIDSLKISLFIGGTATFLAFIPLLFTTEMKKSEQRKSEPPKAAADAAPNPQLQLQDRRGEFKIIGQFAATQLLIGLGSGLVVPYLNLYFTNRFSVSLSAVGILISLGQVMTIVSMMIGPTLVNRIGAIKAVVFFQVLSLPFLLLTGFTNILLVASLGFLFRQALMNAANPIQASILIDRVPDHRRGIANSITQTAFMLGWATMGPVQSSLVTTYGSYWGYAITFCITGVLYVVSSILYYRLFRERKDPSVSTTAAL</sequence>